<reference evidence="2 3" key="1">
    <citation type="submission" date="2024-05" db="EMBL/GenBank/DDBJ databases">
        <title>The nuclear and mitochondrial genome assemblies of Tetragonisca angustula (Apidae: Meliponini), a tiny yet remarkable pollinator in the Neotropics.</title>
        <authorList>
            <person name="Ferrari R."/>
            <person name="Ricardo P.C."/>
            <person name="Dias F.C."/>
            <person name="Araujo N.S."/>
            <person name="Soares D.O."/>
            <person name="Zhou Q.-S."/>
            <person name="Zhu C.-D."/>
            <person name="Coutinho L."/>
            <person name="Airas M.C."/>
            <person name="Batista T.M."/>
        </authorList>
    </citation>
    <scope>NUCLEOTIDE SEQUENCE [LARGE SCALE GENOMIC DNA]</scope>
    <source>
        <strain evidence="2">ASF017062</strain>
        <tissue evidence="2">Abdomen</tissue>
    </source>
</reference>
<evidence type="ECO:0000256" key="1">
    <source>
        <dbReference type="SAM" id="MobiDB-lite"/>
    </source>
</evidence>
<organism evidence="2 3">
    <name type="scientific">Tetragonisca angustula</name>
    <dbReference type="NCBI Taxonomy" id="166442"/>
    <lineage>
        <taxon>Eukaryota</taxon>
        <taxon>Metazoa</taxon>
        <taxon>Ecdysozoa</taxon>
        <taxon>Arthropoda</taxon>
        <taxon>Hexapoda</taxon>
        <taxon>Insecta</taxon>
        <taxon>Pterygota</taxon>
        <taxon>Neoptera</taxon>
        <taxon>Endopterygota</taxon>
        <taxon>Hymenoptera</taxon>
        <taxon>Apocrita</taxon>
        <taxon>Aculeata</taxon>
        <taxon>Apoidea</taxon>
        <taxon>Anthophila</taxon>
        <taxon>Apidae</taxon>
        <taxon>Tetragonisca</taxon>
    </lineage>
</organism>
<feature type="region of interest" description="Disordered" evidence="1">
    <location>
        <begin position="104"/>
        <end position="124"/>
    </location>
</feature>
<dbReference type="AlphaFoldDB" id="A0AAW0ZEK6"/>
<sequence length="124" mass="14573">MLSSEKFFLKIALLNKYSTRPTNTGISRYKIVEMEKRIDFLQRGFTFLQHSLQLRAIANISWRLETTSKRLQNDFKTTRNGLRKEERAVAPSRLAPKSVKFDREEKVNKIGDKGPPHRPKRLTR</sequence>
<protein>
    <submittedName>
        <fullName evidence="2">Uncharacterized protein</fullName>
    </submittedName>
</protein>
<comment type="caution">
    <text evidence="2">The sequence shown here is derived from an EMBL/GenBank/DDBJ whole genome shotgun (WGS) entry which is preliminary data.</text>
</comment>
<keyword evidence="3" id="KW-1185">Reference proteome</keyword>
<accession>A0AAW0ZEK6</accession>
<name>A0AAW0ZEK6_9HYME</name>
<evidence type="ECO:0000313" key="3">
    <source>
        <dbReference type="Proteomes" id="UP001432146"/>
    </source>
</evidence>
<feature type="compositionally biased region" description="Basic and acidic residues" evidence="1">
    <location>
        <begin position="104"/>
        <end position="115"/>
    </location>
</feature>
<dbReference type="EMBL" id="JAWNGG020000231">
    <property type="protein sequence ID" value="KAK9296030.1"/>
    <property type="molecule type" value="Genomic_DNA"/>
</dbReference>
<gene>
    <name evidence="2" type="ORF">QLX08_009838</name>
</gene>
<dbReference type="Proteomes" id="UP001432146">
    <property type="component" value="Unassembled WGS sequence"/>
</dbReference>
<proteinExistence type="predicted"/>
<evidence type="ECO:0000313" key="2">
    <source>
        <dbReference type="EMBL" id="KAK9296030.1"/>
    </source>
</evidence>